<comment type="caution">
    <text evidence="11">The sequence shown here is derived from an EMBL/GenBank/DDBJ whole genome shotgun (WGS) entry which is preliminary data.</text>
</comment>
<dbReference type="InterPro" id="IPR042078">
    <property type="entry name" value="Lys-tRNA-ligase_SC_fold"/>
</dbReference>
<dbReference type="SUPFAM" id="SSF48163">
    <property type="entry name" value="An anticodon-binding domain of class I aminoacyl-tRNA synthetases"/>
    <property type="match status" value="1"/>
</dbReference>
<evidence type="ECO:0000256" key="4">
    <source>
        <dbReference type="ARBA" id="ARBA00022598"/>
    </source>
</evidence>
<comment type="caution">
    <text evidence="10">Lacks conserved residue(s) required for the propagation of feature annotation.</text>
</comment>
<dbReference type="Gene3D" id="6.10.20.10">
    <property type="entry name" value="Lysine tRNA ligase, stem contact fold domain"/>
    <property type="match status" value="1"/>
</dbReference>
<evidence type="ECO:0000313" key="12">
    <source>
        <dbReference type="Proteomes" id="UP000675781"/>
    </source>
</evidence>
<evidence type="ECO:0000256" key="9">
    <source>
        <dbReference type="ARBA" id="ARBA00048573"/>
    </source>
</evidence>
<dbReference type="GO" id="GO:0006430">
    <property type="term" value="P:lysyl-tRNA aminoacylation"/>
    <property type="evidence" value="ECO:0007669"/>
    <property type="project" value="UniProtKB-UniRule"/>
</dbReference>
<dbReference type="NCBIfam" id="TIGR00467">
    <property type="entry name" value="lysS_arch"/>
    <property type="match status" value="1"/>
</dbReference>
<dbReference type="InterPro" id="IPR002904">
    <property type="entry name" value="Lys-tRNA-ligase"/>
</dbReference>
<dbReference type="GO" id="GO:0000049">
    <property type="term" value="F:tRNA binding"/>
    <property type="evidence" value="ECO:0007669"/>
    <property type="project" value="InterPro"/>
</dbReference>
<keyword evidence="3 10" id="KW-0963">Cytoplasm</keyword>
<organism evidence="11 12">
    <name type="scientific">Actinospica durhamensis</name>
    <dbReference type="NCBI Taxonomy" id="1508375"/>
    <lineage>
        <taxon>Bacteria</taxon>
        <taxon>Bacillati</taxon>
        <taxon>Actinomycetota</taxon>
        <taxon>Actinomycetes</taxon>
        <taxon>Catenulisporales</taxon>
        <taxon>Actinospicaceae</taxon>
        <taxon>Actinospica</taxon>
    </lineage>
</organism>
<evidence type="ECO:0000256" key="10">
    <source>
        <dbReference type="HAMAP-Rule" id="MF_00177"/>
    </source>
</evidence>
<keyword evidence="12" id="KW-1185">Reference proteome</keyword>
<evidence type="ECO:0000256" key="3">
    <source>
        <dbReference type="ARBA" id="ARBA00022490"/>
    </source>
</evidence>
<dbReference type="Gene3D" id="1.10.10.350">
    <property type="match status" value="1"/>
</dbReference>
<comment type="subcellular location">
    <subcellularLocation>
        <location evidence="1 10">Cytoplasm</location>
    </subcellularLocation>
</comment>
<dbReference type="PANTHER" id="PTHR37940">
    <property type="entry name" value="LYSINE--TRNA LIGASE"/>
    <property type="match status" value="1"/>
</dbReference>
<dbReference type="InterPro" id="IPR008925">
    <property type="entry name" value="aa_tRNA-synth_I_cd-bd_sf"/>
</dbReference>
<reference evidence="11" key="1">
    <citation type="submission" date="2021-04" db="EMBL/GenBank/DDBJ databases">
        <title>Genome based classification of Actinospica acidithermotolerans sp. nov., an actinobacterium isolated from an Indonesian hot spring.</title>
        <authorList>
            <person name="Kusuma A.B."/>
            <person name="Putra K.E."/>
            <person name="Nafisah S."/>
            <person name="Loh J."/>
            <person name="Nouioui I."/>
            <person name="Goodfellow M."/>
        </authorList>
    </citation>
    <scope>NUCLEOTIDE SEQUENCE</scope>
    <source>
        <strain evidence="11">CSCA 57</strain>
    </source>
</reference>
<keyword evidence="4 10" id="KW-0436">Ligase</keyword>
<evidence type="ECO:0000256" key="2">
    <source>
        <dbReference type="ARBA" id="ARBA00005594"/>
    </source>
</evidence>
<dbReference type="Proteomes" id="UP000675781">
    <property type="component" value="Unassembled WGS sequence"/>
</dbReference>
<name>A0A941IQ47_9ACTN</name>
<keyword evidence="8 10" id="KW-0030">Aminoacyl-tRNA synthetase</keyword>
<keyword evidence="7 10" id="KW-0648">Protein biosynthesis</keyword>
<evidence type="ECO:0000256" key="1">
    <source>
        <dbReference type="ARBA" id="ARBA00004496"/>
    </source>
</evidence>
<dbReference type="GO" id="GO:0005524">
    <property type="term" value="F:ATP binding"/>
    <property type="evidence" value="ECO:0007669"/>
    <property type="project" value="UniProtKB-UniRule"/>
</dbReference>
<evidence type="ECO:0000256" key="7">
    <source>
        <dbReference type="ARBA" id="ARBA00022917"/>
    </source>
</evidence>
<evidence type="ECO:0000313" key="11">
    <source>
        <dbReference type="EMBL" id="MBR7833817.1"/>
    </source>
</evidence>
<evidence type="ECO:0000256" key="8">
    <source>
        <dbReference type="ARBA" id="ARBA00023146"/>
    </source>
</evidence>
<dbReference type="InterPro" id="IPR001412">
    <property type="entry name" value="aa-tRNA-synth_I_CS"/>
</dbReference>
<feature type="short sequence motif" description="'HIGH' region" evidence="10">
    <location>
        <begin position="42"/>
        <end position="50"/>
    </location>
</feature>
<evidence type="ECO:0000256" key="6">
    <source>
        <dbReference type="ARBA" id="ARBA00022840"/>
    </source>
</evidence>
<protein>
    <recommendedName>
        <fullName evidence="10">Lysine--tRNA ligase</fullName>
        <ecNumber evidence="10">6.1.1.6</ecNumber>
    </recommendedName>
    <alternativeName>
        <fullName evidence="10">Lysyl-tRNA synthetase</fullName>
        <shortName evidence="10">LysRS</shortName>
    </alternativeName>
</protein>
<proteinExistence type="inferred from homology"/>
<dbReference type="GO" id="GO:0004824">
    <property type="term" value="F:lysine-tRNA ligase activity"/>
    <property type="evidence" value="ECO:0007669"/>
    <property type="project" value="UniProtKB-UniRule"/>
</dbReference>
<gene>
    <name evidence="10" type="primary">lysS</name>
    <name evidence="11" type="ORF">KDL01_11105</name>
</gene>
<dbReference type="InterPro" id="IPR014729">
    <property type="entry name" value="Rossmann-like_a/b/a_fold"/>
</dbReference>
<dbReference type="PROSITE" id="PS00178">
    <property type="entry name" value="AA_TRNA_LIGASE_I"/>
    <property type="match status" value="1"/>
</dbReference>
<keyword evidence="6 10" id="KW-0067">ATP-binding</keyword>
<dbReference type="EMBL" id="JAGSOG010000040">
    <property type="protein sequence ID" value="MBR7833817.1"/>
    <property type="molecule type" value="Genomic_DNA"/>
</dbReference>
<comment type="similarity">
    <text evidence="2 10">Belongs to the class-I aminoacyl-tRNA synthetase family.</text>
</comment>
<accession>A0A941IQ47</accession>
<evidence type="ECO:0000256" key="5">
    <source>
        <dbReference type="ARBA" id="ARBA00022741"/>
    </source>
</evidence>
<dbReference type="InterPro" id="IPR020751">
    <property type="entry name" value="aa-tRNA-synth_I_codon-bd_sub2"/>
</dbReference>
<dbReference type="PANTHER" id="PTHR37940:SF1">
    <property type="entry name" value="LYSINE--TRNA LIGASE"/>
    <property type="match status" value="1"/>
</dbReference>
<dbReference type="AlphaFoldDB" id="A0A941IQ47"/>
<keyword evidence="5 10" id="KW-0547">Nucleotide-binding</keyword>
<feature type="short sequence motif" description="'KMSKS' region" evidence="10">
    <location>
        <begin position="314"/>
        <end position="318"/>
    </location>
</feature>
<dbReference type="Pfam" id="PF01921">
    <property type="entry name" value="tRNA-synt_1f"/>
    <property type="match status" value="1"/>
</dbReference>
<sequence length="569" mass="61618">MSGTTKAAKQGDWVREAADQVIAEAERRGAGAALVCASGISPSGRIHLGNLREVMVPHFVADELRRRGLECRHILSWDDYDRLRKVPAGVEDPESFAQHVGKPLTAVPDPCGEHANWAEHFKEPFRAALRALGVEIEEISQTAMYAAGAYREQIMLAMTERARIDAVLGRYRTAKKAAPVNAEGEEVESEAEGDDDRAVGASYYPFKPYCSACERDLTTITAYDAETFVADYTCACGHADAVDVRVGGVGKLVWKVDWPMRWAFEGVTFEAGGVDHSSPGSSFTVGSQLVREIFGGQPPSYLGYSFVGISGSAKMSSSKGGAPTPADALEILEAPLLRWVYARRKPSQAITVAFDQEINRVYDEWDALGRKIADDAASPLEAAVYARSAGTAGHTLPATPVALPFRTLASVVDVTTGDEHQMLRILRDMAEGGEGRLESLDQTRPRLDRAEAWVLGYLPAEERTHVRAEPDAERLAALTPTQREALKLLLDGLDANWSLPALTSLLYGVPKLQAGLSLDAPASPELKVAQRELFALLYVLLVGRDTGPRLPTLLLALGAERIRDLLAAG</sequence>
<dbReference type="HAMAP" id="MF_00177">
    <property type="entry name" value="Lys_tRNA_synth_class1"/>
    <property type="match status" value="1"/>
</dbReference>
<comment type="catalytic activity">
    <reaction evidence="9 10">
        <text>tRNA(Lys) + L-lysine + ATP = L-lysyl-tRNA(Lys) + AMP + diphosphate</text>
        <dbReference type="Rhea" id="RHEA:20792"/>
        <dbReference type="Rhea" id="RHEA-COMP:9696"/>
        <dbReference type="Rhea" id="RHEA-COMP:9697"/>
        <dbReference type="ChEBI" id="CHEBI:30616"/>
        <dbReference type="ChEBI" id="CHEBI:32551"/>
        <dbReference type="ChEBI" id="CHEBI:33019"/>
        <dbReference type="ChEBI" id="CHEBI:78442"/>
        <dbReference type="ChEBI" id="CHEBI:78529"/>
        <dbReference type="ChEBI" id="CHEBI:456215"/>
        <dbReference type="EC" id="6.1.1.6"/>
    </reaction>
</comment>
<dbReference type="RefSeq" id="WP_212528338.1">
    <property type="nucleotide sequence ID" value="NZ_JAGSOG010000040.1"/>
</dbReference>
<dbReference type="SUPFAM" id="SSF52374">
    <property type="entry name" value="Nucleotidylyl transferase"/>
    <property type="match status" value="1"/>
</dbReference>
<dbReference type="Gene3D" id="3.40.50.620">
    <property type="entry name" value="HUPs"/>
    <property type="match status" value="1"/>
</dbReference>
<dbReference type="EC" id="6.1.1.6" evidence="10"/>
<dbReference type="GO" id="GO:0005737">
    <property type="term" value="C:cytoplasm"/>
    <property type="evidence" value="ECO:0007669"/>
    <property type="project" value="UniProtKB-SubCell"/>
</dbReference>